<evidence type="ECO:0000256" key="1">
    <source>
        <dbReference type="ARBA" id="ARBA00004651"/>
    </source>
</evidence>
<evidence type="ECO:0000256" key="6">
    <source>
        <dbReference type="ARBA" id="ARBA00022989"/>
    </source>
</evidence>
<dbReference type="EMBL" id="WRPM01000007">
    <property type="protein sequence ID" value="MVT24972.1"/>
    <property type="molecule type" value="Genomic_DNA"/>
</dbReference>
<name>A0A7K1UEW9_9MICC</name>
<dbReference type="PANTHER" id="PTHR43528">
    <property type="entry name" value="ALPHA-KETOGLUTARATE PERMEASE"/>
    <property type="match status" value="1"/>
</dbReference>
<dbReference type="SUPFAM" id="SSF103473">
    <property type="entry name" value="MFS general substrate transporter"/>
    <property type="match status" value="1"/>
</dbReference>
<feature type="transmembrane region" description="Helical" evidence="8">
    <location>
        <begin position="158"/>
        <end position="180"/>
    </location>
</feature>
<evidence type="ECO:0000256" key="4">
    <source>
        <dbReference type="ARBA" id="ARBA00022692"/>
    </source>
</evidence>
<dbReference type="PANTHER" id="PTHR43528:SF1">
    <property type="entry name" value="ALPHA-KETOGLUTARATE PERMEASE"/>
    <property type="match status" value="1"/>
</dbReference>
<evidence type="ECO:0000259" key="9">
    <source>
        <dbReference type="PROSITE" id="PS50850"/>
    </source>
</evidence>
<dbReference type="Proteomes" id="UP000460157">
    <property type="component" value="Unassembled WGS sequence"/>
</dbReference>
<keyword evidence="2" id="KW-0813">Transport</keyword>
<feature type="transmembrane region" description="Helical" evidence="8">
    <location>
        <begin position="385"/>
        <end position="403"/>
    </location>
</feature>
<keyword evidence="7 8" id="KW-0472">Membrane</keyword>
<evidence type="ECO:0000256" key="3">
    <source>
        <dbReference type="ARBA" id="ARBA00022475"/>
    </source>
</evidence>
<dbReference type="InterPro" id="IPR036259">
    <property type="entry name" value="MFS_trans_sf"/>
</dbReference>
<protein>
    <submittedName>
        <fullName evidence="10">MFS transporter</fullName>
    </submittedName>
</protein>
<dbReference type="Gene3D" id="1.20.1250.20">
    <property type="entry name" value="MFS general substrate transporter like domains"/>
    <property type="match status" value="2"/>
</dbReference>
<evidence type="ECO:0000256" key="7">
    <source>
        <dbReference type="ARBA" id="ARBA00023136"/>
    </source>
</evidence>
<evidence type="ECO:0000256" key="8">
    <source>
        <dbReference type="SAM" id="Phobius"/>
    </source>
</evidence>
<dbReference type="GO" id="GO:0015293">
    <property type="term" value="F:symporter activity"/>
    <property type="evidence" value="ECO:0007669"/>
    <property type="project" value="UniProtKB-KW"/>
</dbReference>
<accession>A0A7K1UEW9</accession>
<proteinExistence type="predicted"/>
<feature type="domain" description="Major facilitator superfamily (MFS) profile" evidence="9">
    <location>
        <begin position="20"/>
        <end position="439"/>
    </location>
</feature>
<feature type="transmembrane region" description="Helical" evidence="8">
    <location>
        <begin position="91"/>
        <end position="110"/>
    </location>
</feature>
<sequence length="447" mass="48574">MAYSPAGTVARRQQKAQRKSLGASTAGQLLEWYEWSAYAVFAPFIAQVMFNPDNPVSALLSTLAVFAVGFLMRPLGGVVFGHIADRKGRKFVLITTMMTMAIASVAIGLLPTYETVGIWASLLLLLLRIVQGFAHGGESAAANSYVAEIAPRHRRGQWGSVVFIAIFGGSVMAYTVGGTITFNADESFVLEWGWRIPFWLGALLAVVALWMRMGMAESATFEEVLEEDITPEDVLEDAVQAADPEVVEAVRPKTQWKAILLIIAMVSGVTSAHYTWTSYVSTYAIVEQGMAANSAYWVTVAAQFVALCALPLWGRLSDRIGRKPVLYTFGFGMALLQFPLMGLISAQPWTLLVASMVALLIVGAAGALLSCVMSEVFPTAQRTRNIGLAYSISVAVFGGFAPYLNQLFNSLEMQWMSNLYVVLLCVVTLIAVRLLPETKAIDLNAVR</sequence>
<feature type="transmembrane region" description="Helical" evidence="8">
    <location>
        <begin position="116"/>
        <end position="137"/>
    </location>
</feature>
<feature type="transmembrane region" description="Helical" evidence="8">
    <location>
        <begin position="58"/>
        <end position="79"/>
    </location>
</feature>
<dbReference type="InterPro" id="IPR051084">
    <property type="entry name" value="H+-coupled_symporters"/>
</dbReference>
<feature type="transmembrane region" description="Helical" evidence="8">
    <location>
        <begin position="415"/>
        <end position="435"/>
    </location>
</feature>
<feature type="transmembrane region" description="Helical" evidence="8">
    <location>
        <begin position="325"/>
        <end position="345"/>
    </location>
</feature>
<organism evidence="10 11">
    <name type="scientific">Nesterenkonia alkaliphila</name>
    <dbReference type="NCBI Taxonomy" id="1463631"/>
    <lineage>
        <taxon>Bacteria</taxon>
        <taxon>Bacillati</taxon>
        <taxon>Actinomycetota</taxon>
        <taxon>Actinomycetes</taxon>
        <taxon>Micrococcales</taxon>
        <taxon>Micrococcaceae</taxon>
        <taxon>Nesterenkonia</taxon>
    </lineage>
</organism>
<gene>
    <name evidence="10" type="ORF">GNZ21_01100</name>
</gene>
<feature type="transmembrane region" description="Helical" evidence="8">
    <location>
        <begin position="192"/>
        <end position="211"/>
    </location>
</feature>
<reference evidence="10 11" key="1">
    <citation type="submission" date="2019-12" db="EMBL/GenBank/DDBJ databases">
        <title>Nesterenkonia muleiensis sp. nov., a novel actinobacterium isolated from sap of Populus euphratica.</title>
        <authorList>
            <person name="Wang R."/>
        </authorList>
    </citation>
    <scope>NUCLEOTIDE SEQUENCE [LARGE SCALE GENOMIC DNA]</scope>
    <source>
        <strain evidence="10 11">F10</strain>
    </source>
</reference>
<dbReference type="Pfam" id="PF00083">
    <property type="entry name" value="Sugar_tr"/>
    <property type="match status" value="1"/>
</dbReference>
<dbReference type="PROSITE" id="PS50850">
    <property type="entry name" value="MFS"/>
    <property type="match status" value="1"/>
</dbReference>
<keyword evidence="5" id="KW-0769">Symport</keyword>
<comment type="subcellular location">
    <subcellularLocation>
        <location evidence="1">Cell membrane</location>
        <topology evidence="1">Multi-pass membrane protein</topology>
    </subcellularLocation>
</comment>
<feature type="transmembrane region" description="Helical" evidence="8">
    <location>
        <begin position="296"/>
        <end position="313"/>
    </location>
</feature>
<feature type="transmembrane region" description="Helical" evidence="8">
    <location>
        <begin position="351"/>
        <end position="373"/>
    </location>
</feature>
<evidence type="ECO:0000256" key="5">
    <source>
        <dbReference type="ARBA" id="ARBA00022847"/>
    </source>
</evidence>
<evidence type="ECO:0000313" key="11">
    <source>
        <dbReference type="Proteomes" id="UP000460157"/>
    </source>
</evidence>
<dbReference type="AlphaFoldDB" id="A0A7K1UEW9"/>
<keyword evidence="6 8" id="KW-1133">Transmembrane helix</keyword>
<comment type="caution">
    <text evidence="10">The sequence shown here is derived from an EMBL/GenBank/DDBJ whole genome shotgun (WGS) entry which is preliminary data.</text>
</comment>
<dbReference type="RefSeq" id="WP_157320557.1">
    <property type="nucleotide sequence ID" value="NZ_BMFX01000009.1"/>
</dbReference>
<dbReference type="InterPro" id="IPR005829">
    <property type="entry name" value="Sugar_transporter_CS"/>
</dbReference>
<keyword evidence="3" id="KW-1003">Cell membrane</keyword>
<keyword evidence="11" id="KW-1185">Reference proteome</keyword>
<feature type="transmembrane region" description="Helical" evidence="8">
    <location>
        <begin position="258"/>
        <end position="276"/>
    </location>
</feature>
<dbReference type="InterPro" id="IPR020846">
    <property type="entry name" value="MFS_dom"/>
</dbReference>
<evidence type="ECO:0000313" key="10">
    <source>
        <dbReference type="EMBL" id="MVT24972.1"/>
    </source>
</evidence>
<dbReference type="PROSITE" id="PS00217">
    <property type="entry name" value="SUGAR_TRANSPORT_2"/>
    <property type="match status" value="1"/>
</dbReference>
<dbReference type="GO" id="GO:0005886">
    <property type="term" value="C:plasma membrane"/>
    <property type="evidence" value="ECO:0007669"/>
    <property type="project" value="UniProtKB-SubCell"/>
</dbReference>
<dbReference type="InterPro" id="IPR005828">
    <property type="entry name" value="MFS_sugar_transport-like"/>
</dbReference>
<keyword evidence="4 8" id="KW-0812">Transmembrane</keyword>
<evidence type="ECO:0000256" key="2">
    <source>
        <dbReference type="ARBA" id="ARBA00022448"/>
    </source>
</evidence>
<dbReference type="OrthoDB" id="8953821at2"/>